<accession>A0A7T3X1S0</accession>
<dbReference type="RefSeq" id="WP_198497522.1">
    <property type="nucleotide sequence ID" value="NZ_JAWZVU010000109.1"/>
</dbReference>
<dbReference type="EMBL" id="JAYGOJ010000212">
    <property type="protein sequence ID" value="MEA9438458.1"/>
    <property type="molecule type" value="Genomic_DNA"/>
</dbReference>
<evidence type="ECO:0000313" key="2">
    <source>
        <dbReference type="EMBL" id="MEA9438458.1"/>
    </source>
</evidence>
<name>A0A7T3X1S0_AERCA</name>
<keyword evidence="4" id="KW-1185">Reference proteome</keyword>
<dbReference type="AlphaFoldDB" id="A0A7T3X1S0"/>
<gene>
    <name evidence="3" type="ORF">JC965_21545</name>
    <name evidence="1" type="ORF">SJS77_16480</name>
    <name evidence="2" type="ORF">VCX44_22300</name>
</gene>
<protein>
    <submittedName>
        <fullName evidence="3">Uncharacterized protein</fullName>
    </submittedName>
</protein>
<evidence type="ECO:0000313" key="1">
    <source>
        <dbReference type="EMBL" id="MDX7722041.1"/>
    </source>
</evidence>
<reference evidence="1" key="2">
    <citation type="submission" date="2023-11" db="EMBL/GenBank/DDBJ databases">
        <title>WGS of Aeromonas in Northern Israel.</title>
        <authorList>
            <person name="Hershko Y."/>
        </authorList>
    </citation>
    <scope>NUCLEOTIDE SEQUENCE</scope>
    <source>
        <strain evidence="1">77416</strain>
    </source>
</reference>
<proteinExistence type="predicted"/>
<evidence type="ECO:0000313" key="4">
    <source>
        <dbReference type="Proteomes" id="UP001304847"/>
    </source>
</evidence>
<organism evidence="3">
    <name type="scientific">Aeromonas caviae</name>
    <name type="common">Aeromonas punctata</name>
    <dbReference type="NCBI Taxonomy" id="648"/>
    <lineage>
        <taxon>Bacteria</taxon>
        <taxon>Pseudomonadati</taxon>
        <taxon>Pseudomonadota</taxon>
        <taxon>Gammaproteobacteria</taxon>
        <taxon>Aeromonadales</taxon>
        <taxon>Aeromonadaceae</taxon>
        <taxon>Aeromonas</taxon>
    </lineage>
</organism>
<dbReference type="Proteomes" id="UP001304847">
    <property type="component" value="Unassembled WGS sequence"/>
</dbReference>
<reference evidence="3" key="1">
    <citation type="submission" date="2020-12" db="EMBL/GenBank/DDBJ databases">
        <title>GES Beta-lactamases isolated from hospital effluents in Brazil.</title>
        <authorList>
            <person name="Conte D."/>
            <person name="Mesa D."/>
            <person name="Palmeiro J.K."/>
            <person name="Dalla-Costa L.M."/>
        </authorList>
    </citation>
    <scope>NUCLEOTIDE SEQUENCE [LARGE SCALE GENOMIC DNA]</scope>
    <source>
        <strain evidence="3">Aero21</strain>
    </source>
</reference>
<reference evidence="2 4" key="3">
    <citation type="submission" date="2023-12" db="EMBL/GenBank/DDBJ databases">
        <title>Characterization of antibiotic resistance in Aeromonas spp. in hospital effluent.</title>
        <authorList>
            <person name="Negoseki B.R.S."/>
            <person name="Krul D."/>
            <person name="Siqueira A.C."/>
            <person name="Almeida M."/>
            <person name="Mesa D."/>
            <person name="Conte D."/>
            <person name="Dalla-Costa L.M."/>
        </authorList>
    </citation>
    <scope>NUCLEOTIDE SEQUENCE [LARGE SCALE GENOMIC DNA]</scope>
    <source>
        <strain evidence="2 4">36v</strain>
    </source>
</reference>
<dbReference type="Proteomes" id="UP001277183">
    <property type="component" value="Unassembled WGS sequence"/>
</dbReference>
<dbReference type="EMBL" id="JAWZVU010000109">
    <property type="protein sequence ID" value="MDX7722041.1"/>
    <property type="molecule type" value="Genomic_DNA"/>
</dbReference>
<evidence type="ECO:0000313" key="3">
    <source>
        <dbReference type="EMBL" id="QQA60607.1"/>
    </source>
</evidence>
<dbReference type="EMBL" id="CP065937">
    <property type="protein sequence ID" value="QQA60607.1"/>
    <property type="molecule type" value="Genomic_DNA"/>
</dbReference>
<sequence length="142" mass="16232">MSKTYIAQVHHQNEFSSSEIATFVDTLTGVDIARIKALANVCSVTKAAYIEDWYYGGNWSEVSYEDLRSEGKSHDEALDEVEDQCARVECVKLRVCKDYFYFTAIPKHYDSTCEMHTAWTSVADLDNDDPLILFDIEVEEPK</sequence>